<dbReference type="SUPFAM" id="SSF50677">
    <property type="entry name" value="ValRS/IleRS/LeuRS editing domain"/>
    <property type="match status" value="1"/>
</dbReference>
<dbReference type="GO" id="GO:0004823">
    <property type="term" value="F:leucine-tRNA ligase activity"/>
    <property type="evidence" value="ECO:0007669"/>
    <property type="project" value="UniProtKB-EC"/>
</dbReference>
<dbReference type="InterPro" id="IPR001412">
    <property type="entry name" value="aa-tRNA-synth_I_CS"/>
</dbReference>
<dbReference type="Gene3D" id="3.10.20.590">
    <property type="match status" value="1"/>
</dbReference>
<evidence type="ECO:0000256" key="4">
    <source>
        <dbReference type="ARBA" id="ARBA00022741"/>
    </source>
</evidence>
<dbReference type="GO" id="GO:0006412">
    <property type="term" value="P:translation"/>
    <property type="evidence" value="ECO:0007669"/>
    <property type="project" value="UniProtKB-KW"/>
</dbReference>
<dbReference type="Gene3D" id="3.40.50.620">
    <property type="entry name" value="HUPs"/>
    <property type="match status" value="2"/>
</dbReference>
<dbReference type="Pfam" id="PF13603">
    <property type="entry name" value="tRNA-synt_1_2"/>
    <property type="match status" value="1"/>
</dbReference>
<dbReference type="InterPro" id="IPR009080">
    <property type="entry name" value="tRNAsynth_Ia_anticodon-bd"/>
</dbReference>
<dbReference type="FunFam" id="3.40.50.620:FF:000077">
    <property type="entry name" value="Leucine--tRNA ligase"/>
    <property type="match status" value="1"/>
</dbReference>
<dbReference type="Gene3D" id="3.90.550.20">
    <property type="match status" value="1"/>
</dbReference>
<dbReference type="GO" id="GO:0005739">
    <property type="term" value="C:mitochondrion"/>
    <property type="evidence" value="ECO:0007669"/>
    <property type="project" value="UniProtKB-ARBA"/>
</dbReference>
<gene>
    <name evidence="15" type="ORF">ACHAXA_011854</name>
</gene>
<dbReference type="EC" id="6.1.1.4" evidence="2"/>
<dbReference type="GO" id="GO:0005524">
    <property type="term" value="F:ATP binding"/>
    <property type="evidence" value="ECO:0007669"/>
    <property type="project" value="UniProtKB-KW"/>
</dbReference>
<evidence type="ECO:0000313" key="15">
    <source>
        <dbReference type="EMBL" id="KAL3816555.1"/>
    </source>
</evidence>
<name>A0ABD3RWF5_9STRA</name>
<feature type="domain" description="Leucyl-tRNA synthetase editing" evidence="14">
    <location>
        <begin position="631"/>
        <end position="823"/>
    </location>
</feature>
<dbReference type="InterPro" id="IPR025709">
    <property type="entry name" value="Leu_tRNA-synth_edit"/>
</dbReference>
<dbReference type="Pfam" id="PF08264">
    <property type="entry name" value="Anticodon_1"/>
    <property type="match status" value="1"/>
</dbReference>
<dbReference type="PROSITE" id="PS00178">
    <property type="entry name" value="AA_TRNA_LIGASE_I"/>
    <property type="match status" value="1"/>
</dbReference>
<dbReference type="EMBL" id="JALLPB020000143">
    <property type="protein sequence ID" value="KAL3816555.1"/>
    <property type="molecule type" value="Genomic_DNA"/>
</dbReference>
<keyword evidence="11" id="KW-0472">Membrane</keyword>
<keyword evidence="7 10" id="KW-0030">Aminoacyl-tRNA synthetase</keyword>
<keyword evidence="3 10" id="KW-0436">Ligase</keyword>
<evidence type="ECO:0000256" key="11">
    <source>
        <dbReference type="SAM" id="Phobius"/>
    </source>
</evidence>
<dbReference type="InterPro" id="IPR009008">
    <property type="entry name" value="Val/Leu/Ile-tRNA-synth_edit"/>
</dbReference>
<sequence length="1247" mass="141115">MKMRRSPARLSSRIVDVESGGKFVARTHVNRRRLKFKRRKQRWSAIEIILPLSITCGLIYIRLISNERAPALPALPSNWWDVHEQASLLSRCPQPQHSPRWDCYNDLVDENSATVDRANRIFDYGQYDNHSKEEAELGDRIPHLLIFTHKYNLFDCSVSASNSTIPNLHTLAENAKATVRSYSRIWPDLHFVFLSDDDCIDTLNRTEPELIPFFNDPKLEGMFKADLCRVAYLSLHGGYYFDVDVLVVRPYSAPKNVTFVTVKQWEPQGTFRGFFQAFLAAEKDNPIVRLSLRMMLETLSGKRHPPSDLYLGPGSLIEAWMEVQNVTDLSNTRNDDCNGTYLLKEVNLEAQPHPRGSDLLQRVPVGHEDDCKLSMGSWHVCSYVVLDEADESLYFYSRVLGTAYCGVFESKWQRYWKEQNTFATPNRRTILEDGSVIKSSKGKKYVLDMFPYPSGAGLHVGHPEGYTASDVMARYWRMTGHDVLHPIGWDSFGLPAEQFAINTGTRPEVTTTRNINNFRRQLQMLGFSYDWDKELATTDVEYVRWTQWIFLQLYKAGLASQSTVSVNWCPALGTVLANEEVINGLSERGDHPVVRLPLRQWVLKITKYADRLQAGLEGLDWPSGTMVAQEQWIGKSIGTEIDFGLEGLDDQKVTVFTTRADTLYGVTYLTLAPEHPLVSSVTSPDRKDEVDEYICTTSSRSDLDRTSSKEKTGVFTGGYAIHPLTGERIPVWIGDYVLGSYGTGAVMAVPAHDDRDLEFATKFGLEVRRVVVPAAGVEGDDVHDHGDGTMDAAFTEDGINVDSGDFDGMTTIEAKAAITNRLEKLSMGGPKVTYKLRDWVFSRQRYWGEPIPIYFPVDFPEGVDHTNANPREDSEHVIRYDMPIPVDEADLPLTLPEMENFSPGDDPLGCLARAKDWRYFQKAGRWYARETNTMPQWAGSCWYYFRFLDPKNNEKAFSPELDEDWMPVDLYVGGAEHAVLHLLYARFWHQVLFDLGYTKHPEPFQKLVHQGMILGSDGEKMSKSRGNVVNPDDVVDSHGADALRLYEMFMGPLEAVKPWQTSQVAGVVRFQNKVYNVVMSAVQNGSAVEMDAETTKILHKTMKKVTDDINNMSFNTAISAMMVLTNHLTSLKDRVPREAAKNLVLMVSPFAPHLGEECWSLLGNGESLAYHPWVEYDEALCVDDMVRIGVQVNGKKRGEIEISKDADQDEAMAEAMQVQSVFNQVDGKDVKKIIFVQGRILNIIVAK</sequence>
<dbReference type="PANTHER" id="PTHR43740">
    <property type="entry name" value="LEUCYL-TRNA SYNTHETASE"/>
    <property type="match status" value="1"/>
</dbReference>
<keyword evidence="6 10" id="KW-0648">Protein biosynthesis</keyword>
<comment type="catalytic activity">
    <reaction evidence="9">
        <text>tRNA(Leu) + L-leucine + ATP = L-leucyl-tRNA(Leu) + AMP + diphosphate</text>
        <dbReference type="Rhea" id="RHEA:11688"/>
        <dbReference type="Rhea" id="RHEA-COMP:9613"/>
        <dbReference type="Rhea" id="RHEA-COMP:9622"/>
        <dbReference type="ChEBI" id="CHEBI:30616"/>
        <dbReference type="ChEBI" id="CHEBI:33019"/>
        <dbReference type="ChEBI" id="CHEBI:57427"/>
        <dbReference type="ChEBI" id="CHEBI:78442"/>
        <dbReference type="ChEBI" id="CHEBI:78494"/>
        <dbReference type="ChEBI" id="CHEBI:456215"/>
        <dbReference type="EC" id="6.1.1.4"/>
    </reaction>
</comment>
<keyword evidence="11" id="KW-1133">Transmembrane helix</keyword>
<dbReference type="Pfam" id="PF00133">
    <property type="entry name" value="tRNA-synt_1"/>
    <property type="match status" value="2"/>
</dbReference>
<evidence type="ECO:0000256" key="3">
    <source>
        <dbReference type="ARBA" id="ARBA00022598"/>
    </source>
</evidence>
<dbReference type="SUPFAM" id="SSF52374">
    <property type="entry name" value="Nucleotidylyl transferase"/>
    <property type="match status" value="1"/>
</dbReference>
<dbReference type="InterPro" id="IPR013155">
    <property type="entry name" value="M/V/L/I-tRNA-synth_anticd-bd"/>
</dbReference>
<dbReference type="SUPFAM" id="SSF47323">
    <property type="entry name" value="Anticodon-binding domain of a subclass of class I aminoacyl-tRNA synthetases"/>
    <property type="match status" value="1"/>
</dbReference>
<dbReference type="InterPro" id="IPR007577">
    <property type="entry name" value="GlycoTrfase_DXD_sugar-bd_CS"/>
</dbReference>
<dbReference type="Proteomes" id="UP001530377">
    <property type="component" value="Unassembled WGS sequence"/>
</dbReference>
<comment type="similarity">
    <text evidence="1 10">Belongs to the class-I aminoacyl-tRNA synthetase family.</text>
</comment>
<dbReference type="InterPro" id="IPR014729">
    <property type="entry name" value="Rossmann-like_a/b/a_fold"/>
</dbReference>
<feature type="domain" description="Aminoacyl-tRNA synthetase class Ia" evidence="12">
    <location>
        <begin position="836"/>
        <end position="1046"/>
    </location>
</feature>
<reference evidence="15 16" key="1">
    <citation type="submission" date="2024-10" db="EMBL/GenBank/DDBJ databases">
        <title>Updated reference genomes for cyclostephanoid diatoms.</title>
        <authorList>
            <person name="Roberts W.R."/>
            <person name="Alverson A.J."/>
        </authorList>
    </citation>
    <scope>NUCLEOTIDE SEQUENCE [LARGE SCALE GENOMIC DNA]</scope>
    <source>
        <strain evidence="15 16">AJA228-03</strain>
    </source>
</reference>
<dbReference type="CDD" id="cd07958">
    <property type="entry name" value="Anticodon_Ia_Leu_BEm"/>
    <property type="match status" value="1"/>
</dbReference>
<evidence type="ECO:0000259" key="12">
    <source>
        <dbReference type="Pfam" id="PF00133"/>
    </source>
</evidence>
<dbReference type="PANTHER" id="PTHR43740:SF2">
    <property type="entry name" value="LEUCINE--TRNA LIGASE, MITOCHONDRIAL"/>
    <property type="match status" value="1"/>
</dbReference>
<keyword evidence="4 10" id="KW-0547">Nucleotide-binding</keyword>
<dbReference type="Pfam" id="PF04488">
    <property type="entry name" value="Gly_transf_sug"/>
    <property type="match status" value="1"/>
</dbReference>
<dbReference type="FunFam" id="1.10.730.10:FF:000011">
    <property type="entry name" value="Leucine--tRNA ligase chloroplastic/mitochondrial"/>
    <property type="match status" value="1"/>
</dbReference>
<feature type="transmembrane region" description="Helical" evidence="11">
    <location>
        <begin position="43"/>
        <end position="63"/>
    </location>
</feature>
<dbReference type="NCBIfam" id="TIGR00396">
    <property type="entry name" value="leuS_bact"/>
    <property type="match status" value="1"/>
</dbReference>
<comment type="caution">
    <text evidence="15">The sequence shown here is derived from an EMBL/GenBank/DDBJ whole genome shotgun (WGS) entry which is preliminary data.</text>
</comment>
<feature type="domain" description="Methionyl/Valyl/Leucyl/Isoleucyl-tRNA synthetase anticodon-binding" evidence="13">
    <location>
        <begin position="1096"/>
        <end position="1208"/>
    </location>
</feature>
<keyword evidence="11" id="KW-0812">Transmembrane</keyword>
<evidence type="ECO:0000256" key="8">
    <source>
        <dbReference type="ARBA" id="ARBA00030520"/>
    </source>
</evidence>
<keyword evidence="5 10" id="KW-0067">ATP-binding</keyword>
<dbReference type="SUPFAM" id="SSF53448">
    <property type="entry name" value="Nucleotide-diphospho-sugar transferases"/>
    <property type="match status" value="1"/>
</dbReference>
<evidence type="ECO:0000256" key="9">
    <source>
        <dbReference type="ARBA" id="ARBA00047469"/>
    </source>
</evidence>
<evidence type="ECO:0000256" key="1">
    <source>
        <dbReference type="ARBA" id="ARBA00005594"/>
    </source>
</evidence>
<evidence type="ECO:0000259" key="14">
    <source>
        <dbReference type="Pfam" id="PF13603"/>
    </source>
</evidence>
<accession>A0ABD3RWF5</accession>
<dbReference type="HAMAP" id="MF_00049_B">
    <property type="entry name" value="Leu_tRNA_synth_B"/>
    <property type="match status" value="1"/>
</dbReference>
<proteinExistence type="inferred from homology"/>
<dbReference type="PRINTS" id="PR00985">
    <property type="entry name" value="TRNASYNTHLEU"/>
</dbReference>
<keyword evidence="16" id="KW-1185">Reference proteome</keyword>
<evidence type="ECO:0000256" key="7">
    <source>
        <dbReference type="ARBA" id="ARBA00023146"/>
    </source>
</evidence>
<evidence type="ECO:0000256" key="2">
    <source>
        <dbReference type="ARBA" id="ARBA00013164"/>
    </source>
</evidence>
<protein>
    <recommendedName>
        <fullName evidence="2">leucine--tRNA ligase</fullName>
        <ecNumber evidence="2">6.1.1.4</ecNumber>
    </recommendedName>
    <alternativeName>
        <fullName evidence="8">Leucyl-tRNA synthetase</fullName>
    </alternativeName>
</protein>
<evidence type="ECO:0000313" key="16">
    <source>
        <dbReference type="Proteomes" id="UP001530377"/>
    </source>
</evidence>
<organism evidence="15 16">
    <name type="scientific">Cyclostephanos tholiformis</name>
    <dbReference type="NCBI Taxonomy" id="382380"/>
    <lineage>
        <taxon>Eukaryota</taxon>
        <taxon>Sar</taxon>
        <taxon>Stramenopiles</taxon>
        <taxon>Ochrophyta</taxon>
        <taxon>Bacillariophyta</taxon>
        <taxon>Coscinodiscophyceae</taxon>
        <taxon>Thalassiosirophycidae</taxon>
        <taxon>Stephanodiscales</taxon>
        <taxon>Stephanodiscaceae</taxon>
        <taxon>Cyclostephanos</taxon>
    </lineage>
</organism>
<dbReference type="AlphaFoldDB" id="A0ABD3RWF5"/>
<feature type="domain" description="Aminoacyl-tRNA synthetase class Ia" evidence="12">
    <location>
        <begin position="413"/>
        <end position="621"/>
    </location>
</feature>
<evidence type="ECO:0000256" key="5">
    <source>
        <dbReference type="ARBA" id="ARBA00022840"/>
    </source>
</evidence>
<evidence type="ECO:0000259" key="13">
    <source>
        <dbReference type="Pfam" id="PF08264"/>
    </source>
</evidence>
<evidence type="ECO:0000256" key="6">
    <source>
        <dbReference type="ARBA" id="ARBA00022917"/>
    </source>
</evidence>
<dbReference type="InterPro" id="IPR002300">
    <property type="entry name" value="aa-tRNA-synth_Ia"/>
</dbReference>
<dbReference type="Gene3D" id="1.10.730.10">
    <property type="entry name" value="Isoleucyl-tRNA Synthetase, Domain 1"/>
    <property type="match status" value="1"/>
</dbReference>
<dbReference type="InterPro" id="IPR029044">
    <property type="entry name" value="Nucleotide-diphossugar_trans"/>
</dbReference>
<dbReference type="InterPro" id="IPR002302">
    <property type="entry name" value="Leu-tRNA-ligase"/>
</dbReference>
<evidence type="ECO:0000256" key="10">
    <source>
        <dbReference type="RuleBase" id="RU363035"/>
    </source>
</evidence>